<name>I0ENY8_HELC0</name>
<dbReference type="KEGG" id="hce:HCW_06995"/>
<dbReference type="EMBL" id="CP003479">
    <property type="protein sequence ID" value="AFI04657.1"/>
    <property type="molecule type" value="Genomic_DNA"/>
</dbReference>
<gene>
    <name evidence="3" type="ordered locus">HCW_06995</name>
</gene>
<proteinExistence type="predicted"/>
<evidence type="ECO:0000259" key="2">
    <source>
        <dbReference type="Pfam" id="PF13087"/>
    </source>
</evidence>
<dbReference type="Gene3D" id="3.40.50.300">
    <property type="entry name" value="P-loop containing nucleotide triphosphate hydrolases"/>
    <property type="match status" value="1"/>
</dbReference>
<sequence length="284" mass="33599">MNEDEYYQNIGIITPFVNQEIAIKERFKEYSDLEIGTVHKFQGSEKKIILFSSVYNTNDIDAKNFFFNSTDASMINVAITRAKEVFVLFGNKETLHVDETHMFTLTKHIEHIDETYMGVPTEHILDEANHAKKRIKTSNYHKEWKYQGWKYECQVAKYYQERGYEIFINEDSYKGKENEKYDFVKENFSDLFEMVCNFSDHFKDIPKNSQSAIDLICQKDEEVLLIQCKDWNATTNLSYKKEELERFASVKKSANCQKILVFSEEKLKDESVKLNLDVDKIIYF</sequence>
<feature type="domain" description="Restriction endonuclease type IV Mrr" evidence="1">
    <location>
        <begin position="202"/>
        <end position="273"/>
    </location>
</feature>
<dbReference type="Proteomes" id="UP000005010">
    <property type="component" value="Chromosome"/>
</dbReference>
<dbReference type="InterPro" id="IPR041679">
    <property type="entry name" value="DNA2/NAM7-like_C"/>
</dbReference>
<protein>
    <submittedName>
        <fullName evidence="3">Uncharacterized protein</fullName>
    </submittedName>
</protein>
<accession>I0ENY8</accession>
<dbReference type="PANTHER" id="PTHR10887">
    <property type="entry name" value="DNA2/NAM7 HELICASE FAMILY"/>
    <property type="match status" value="1"/>
</dbReference>
<dbReference type="RefSeq" id="WP_014661524.1">
    <property type="nucleotide sequence ID" value="NC_017737.1"/>
</dbReference>
<dbReference type="AlphaFoldDB" id="I0ENY8"/>
<feature type="domain" description="DNA2/NAM7 helicase-like C-terminal" evidence="2">
    <location>
        <begin position="8"/>
        <end position="92"/>
    </location>
</feature>
<dbReference type="InterPro" id="IPR047187">
    <property type="entry name" value="SF1_C_Upf1"/>
</dbReference>
<dbReference type="STRING" id="182217.HCW_06995"/>
<dbReference type="InterPro" id="IPR011335">
    <property type="entry name" value="Restrct_endonuc-II-like"/>
</dbReference>
<organism evidence="3 4">
    <name type="scientific">Helicobacter cetorum (strain ATCC BAA-429 / MIT 00-7128)</name>
    <dbReference type="NCBI Taxonomy" id="182217"/>
    <lineage>
        <taxon>Bacteria</taxon>
        <taxon>Pseudomonadati</taxon>
        <taxon>Campylobacterota</taxon>
        <taxon>Epsilonproteobacteria</taxon>
        <taxon>Campylobacterales</taxon>
        <taxon>Helicobacteraceae</taxon>
        <taxon>Helicobacter</taxon>
    </lineage>
</organism>
<dbReference type="GO" id="GO:0003677">
    <property type="term" value="F:DNA binding"/>
    <property type="evidence" value="ECO:0007669"/>
    <property type="project" value="InterPro"/>
</dbReference>
<dbReference type="PANTHER" id="PTHR10887:SF530">
    <property type="entry name" value="SUPERFAMILY I DNA HELICASES"/>
    <property type="match status" value="1"/>
</dbReference>
<dbReference type="CDD" id="cd18808">
    <property type="entry name" value="SF1_C_Upf1"/>
    <property type="match status" value="1"/>
</dbReference>
<dbReference type="SUPFAM" id="SSF52980">
    <property type="entry name" value="Restriction endonuclease-like"/>
    <property type="match status" value="1"/>
</dbReference>
<evidence type="ECO:0000313" key="4">
    <source>
        <dbReference type="Proteomes" id="UP000005010"/>
    </source>
</evidence>
<dbReference type="InterPro" id="IPR011856">
    <property type="entry name" value="tRNA_endonuc-like_dom_sf"/>
</dbReference>
<reference evidence="4" key="1">
    <citation type="submission" date="2012-04" db="EMBL/GenBank/DDBJ databases">
        <title>Complete genome sequence of Helicobacter cetorum strain MIT 00-7128.</title>
        <authorList>
            <person name="Kersulyte D."/>
            <person name="Berg D.E."/>
        </authorList>
    </citation>
    <scope>NUCLEOTIDE SEQUENCE [LARGE SCALE GENOMIC DNA]</scope>
    <source>
        <strain evidence="4">MIT 00-7128</strain>
    </source>
</reference>
<dbReference type="GO" id="GO:0004519">
    <property type="term" value="F:endonuclease activity"/>
    <property type="evidence" value="ECO:0007669"/>
    <property type="project" value="InterPro"/>
</dbReference>
<dbReference type="HOGENOM" id="CLU_979233_0_0_7"/>
<dbReference type="Pfam" id="PF04471">
    <property type="entry name" value="Mrr_cat"/>
    <property type="match status" value="1"/>
</dbReference>
<dbReference type="SUPFAM" id="SSF52540">
    <property type="entry name" value="P-loop containing nucleoside triphosphate hydrolases"/>
    <property type="match status" value="1"/>
</dbReference>
<evidence type="ECO:0000313" key="3">
    <source>
        <dbReference type="EMBL" id="AFI04657.1"/>
    </source>
</evidence>
<dbReference type="PATRIC" id="fig|182217.3.peg.1479"/>
<evidence type="ECO:0000259" key="1">
    <source>
        <dbReference type="Pfam" id="PF04471"/>
    </source>
</evidence>
<dbReference type="InterPro" id="IPR045055">
    <property type="entry name" value="DNA2/NAM7-like"/>
</dbReference>
<dbReference type="eggNOG" id="COG1112">
    <property type="taxonomic scope" value="Bacteria"/>
</dbReference>
<dbReference type="GO" id="GO:0009307">
    <property type="term" value="P:DNA restriction-modification system"/>
    <property type="evidence" value="ECO:0007669"/>
    <property type="project" value="InterPro"/>
</dbReference>
<keyword evidence="4" id="KW-1185">Reference proteome</keyword>
<dbReference type="Pfam" id="PF13087">
    <property type="entry name" value="AAA_12"/>
    <property type="match status" value="1"/>
</dbReference>
<dbReference type="InterPro" id="IPR027417">
    <property type="entry name" value="P-loop_NTPase"/>
</dbReference>
<dbReference type="Gene3D" id="3.40.1350.10">
    <property type="match status" value="1"/>
</dbReference>
<dbReference type="InterPro" id="IPR007560">
    <property type="entry name" value="Restrct_endonuc_IV_Mrr"/>
</dbReference>